<dbReference type="InterPro" id="IPR007973">
    <property type="entry name" value="Pilus_assembly_TraE"/>
</dbReference>
<reference evidence="2" key="1">
    <citation type="journal article" date="2014" name="PLoS ONE">
        <title>Worldwide Occurrence of Integrative Conjugative Element Encoding Multidrug Resistance Determinants in Epidemic Vibrio cholerae O1.</title>
        <authorList>
            <person name="Marin M.A."/>
            <person name="Fonseca E.L."/>
            <person name="Andrade B.N."/>
            <person name="Cabral A.C."/>
            <person name="Vicente A.C."/>
        </authorList>
    </citation>
    <scope>NUCLEOTIDE SEQUENCE</scope>
    <source>
        <strain evidence="2">VC833</strain>
    </source>
</reference>
<keyword evidence="1" id="KW-0812">Transmembrane</keyword>
<accession>A0A096XHI1</accession>
<keyword evidence="1" id="KW-1133">Transmembrane helix</keyword>
<dbReference type="EMBL" id="KC886258">
    <property type="protein sequence ID" value="AHM25181.1"/>
    <property type="molecule type" value="Genomic_DNA"/>
</dbReference>
<evidence type="ECO:0000313" key="2">
    <source>
        <dbReference type="EMBL" id="AHM25181.1"/>
    </source>
</evidence>
<keyword evidence="1" id="KW-0472">Membrane</keyword>
<organism evidence="2">
    <name type="scientific">Vibrio cholerae VC833</name>
    <dbReference type="NCBI Taxonomy" id="1306408"/>
    <lineage>
        <taxon>Bacteria</taxon>
        <taxon>Pseudomonadati</taxon>
        <taxon>Pseudomonadota</taxon>
        <taxon>Gammaproteobacteria</taxon>
        <taxon>Vibrionales</taxon>
        <taxon>Vibrionaceae</taxon>
        <taxon>Vibrio</taxon>
    </lineage>
</organism>
<protein>
    <submittedName>
        <fullName evidence="2">IncF plasmid conjugative transfer pilus assembly protein TraE</fullName>
    </submittedName>
</protein>
<sequence>MKFDVFLKSWQGTQLENRWQRFLIAVLVLSNLLLAVAAFSRNTVVAIQPPTLSETAEVSRNQATQPYLESWGLYLAELMGNVTPGNVSFIRVAIEPLLSPAVYQQVVDALEIQARQIREDRVTLKFQPRQVEYEYETGHVFVTGYSLVSGPSGDEQRQTRTYEFDIDIEQYRPKLSWMDTYEGQARTKRVREKLTQEQNRRVNDANQN</sequence>
<dbReference type="SMR" id="A0A096XHI1"/>
<dbReference type="Pfam" id="PF05309">
    <property type="entry name" value="TraE"/>
    <property type="match status" value="1"/>
</dbReference>
<evidence type="ECO:0000256" key="1">
    <source>
        <dbReference type="SAM" id="Phobius"/>
    </source>
</evidence>
<proteinExistence type="predicted"/>
<dbReference type="AlphaFoldDB" id="A0A096XHI1"/>
<gene>
    <name evidence="2" type="ORF">K531_00215</name>
</gene>
<feature type="transmembrane region" description="Helical" evidence="1">
    <location>
        <begin position="21"/>
        <end position="40"/>
    </location>
</feature>
<name>A0A096XHI1_VIBCL</name>